<keyword evidence="1" id="KW-0732">Signal</keyword>
<evidence type="ECO:0000313" key="2">
    <source>
        <dbReference type="EMBL" id="MFC3457507.1"/>
    </source>
</evidence>
<dbReference type="RefSeq" id="WP_312552184.1">
    <property type="nucleotide sequence ID" value="NZ_JBHRVV010000001.1"/>
</dbReference>
<comment type="caution">
    <text evidence="2">The sequence shown here is derived from an EMBL/GenBank/DDBJ whole genome shotgun (WGS) entry which is preliminary data.</text>
</comment>
<evidence type="ECO:0000313" key="3">
    <source>
        <dbReference type="Proteomes" id="UP001595665"/>
    </source>
</evidence>
<proteinExistence type="predicted"/>
<organism evidence="2 3">
    <name type="scientific">Massilia haematophila</name>
    <dbReference type="NCBI Taxonomy" id="457923"/>
    <lineage>
        <taxon>Bacteria</taxon>
        <taxon>Pseudomonadati</taxon>
        <taxon>Pseudomonadota</taxon>
        <taxon>Betaproteobacteria</taxon>
        <taxon>Burkholderiales</taxon>
        <taxon>Oxalobacteraceae</taxon>
        <taxon>Telluria group</taxon>
        <taxon>Massilia</taxon>
    </lineage>
</organism>
<protein>
    <submittedName>
        <fullName evidence="2">Uncharacterized protein</fullName>
    </submittedName>
</protein>
<accession>A0ABV7PIH6</accession>
<sequence length="223" mass="24535">MRALIACALVALALALALGASPARAADRWQDLPPSLQLEAVGDSLRMNGTPMTIRAFRSRESAETLLREVQAAWERDPGKQPVRRASIPNWTVLNQTIGDRHRSFQVRERNGIADGFVAVTSPREAREPQLALRMPALVLPMQVIDSVDQGKVSQQVLAVSRRSVEATAHALDEALKSQRWERRPIMKRGPVARLSANRGAEQFDAFVSAQKSGSLVMINTVK</sequence>
<reference evidence="3" key="1">
    <citation type="journal article" date="2019" name="Int. J. Syst. Evol. Microbiol.">
        <title>The Global Catalogue of Microorganisms (GCM) 10K type strain sequencing project: providing services to taxonomists for standard genome sequencing and annotation.</title>
        <authorList>
            <consortium name="The Broad Institute Genomics Platform"/>
            <consortium name="The Broad Institute Genome Sequencing Center for Infectious Disease"/>
            <person name="Wu L."/>
            <person name="Ma J."/>
        </authorList>
    </citation>
    <scope>NUCLEOTIDE SEQUENCE [LARGE SCALE GENOMIC DNA]</scope>
    <source>
        <strain evidence="3">CCM 7480</strain>
    </source>
</reference>
<gene>
    <name evidence="2" type="ORF">ACFOPH_04515</name>
</gene>
<feature type="signal peptide" evidence="1">
    <location>
        <begin position="1"/>
        <end position="25"/>
    </location>
</feature>
<name>A0ABV7PIH6_9BURK</name>
<dbReference type="Proteomes" id="UP001595665">
    <property type="component" value="Unassembled WGS sequence"/>
</dbReference>
<feature type="chain" id="PRO_5045337282" evidence="1">
    <location>
        <begin position="26"/>
        <end position="223"/>
    </location>
</feature>
<evidence type="ECO:0000256" key="1">
    <source>
        <dbReference type="SAM" id="SignalP"/>
    </source>
</evidence>
<keyword evidence="3" id="KW-1185">Reference proteome</keyword>
<dbReference type="EMBL" id="JBHRVV010000001">
    <property type="protein sequence ID" value="MFC3457507.1"/>
    <property type="molecule type" value="Genomic_DNA"/>
</dbReference>